<evidence type="ECO:0000256" key="4">
    <source>
        <dbReference type="ARBA" id="ARBA00022475"/>
    </source>
</evidence>
<evidence type="ECO:0000313" key="12">
    <source>
        <dbReference type="Proteomes" id="UP000009080"/>
    </source>
</evidence>
<organism evidence="11 12">
    <name type="scientific">Teredinibacter turnerae (strain ATCC 39867 / T7901)</name>
    <dbReference type="NCBI Taxonomy" id="377629"/>
    <lineage>
        <taxon>Bacteria</taxon>
        <taxon>Pseudomonadati</taxon>
        <taxon>Pseudomonadota</taxon>
        <taxon>Gammaproteobacteria</taxon>
        <taxon>Cellvibrionales</taxon>
        <taxon>Cellvibrionaceae</taxon>
        <taxon>Teredinibacter</taxon>
    </lineage>
</organism>
<dbReference type="Pfam" id="PF02687">
    <property type="entry name" value="FtsX"/>
    <property type="match status" value="1"/>
</dbReference>
<dbReference type="GO" id="GO:0044874">
    <property type="term" value="P:lipoprotein localization to outer membrane"/>
    <property type="evidence" value="ECO:0007669"/>
    <property type="project" value="TreeGrafter"/>
</dbReference>
<evidence type="ECO:0000256" key="7">
    <source>
        <dbReference type="ARBA" id="ARBA00023136"/>
    </source>
</evidence>
<name>C5BU90_TERTT</name>
<gene>
    <name evidence="11" type="ordered locus">TERTU_1755</name>
</gene>
<evidence type="ECO:0000313" key="11">
    <source>
        <dbReference type="EMBL" id="ACR14037.1"/>
    </source>
</evidence>
<dbReference type="HOGENOM" id="CLU_000604_8_1_6"/>
<evidence type="ECO:0000259" key="10">
    <source>
        <dbReference type="Pfam" id="PF12704"/>
    </source>
</evidence>
<dbReference type="KEGG" id="ttu:TERTU_1755"/>
<dbReference type="EMBL" id="CP001614">
    <property type="protein sequence ID" value="ACR14037.1"/>
    <property type="molecule type" value="Genomic_DNA"/>
</dbReference>
<feature type="domain" description="MacB-like periplasmic core" evidence="10">
    <location>
        <begin position="31"/>
        <end position="243"/>
    </location>
</feature>
<keyword evidence="11" id="KW-0449">Lipoprotein</keyword>
<comment type="similarity">
    <text evidence="2">Belongs to the ABC-4 integral membrane protein family. LolC/E subfamily.</text>
</comment>
<evidence type="ECO:0000256" key="6">
    <source>
        <dbReference type="ARBA" id="ARBA00022989"/>
    </source>
</evidence>
<evidence type="ECO:0000259" key="9">
    <source>
        <dbReference type="Pfam" id="PF02687"/>
    </source>
</evidence>
<keyword evidence="7 8" id="KW-0472">Membrane</keyword>
<dbReference type="Proteomes" id="UP000009080">
    <property type="component" value="Chromosome"/>
</dbReference>
<keyword evidence="4" id="KW-1003">Cell membrane</keyword>
<dbReference type="GO" id="GO:0098797">
    <property type="term" value="C:plasma membrane protein complex"/>
    <property type="evidence" value="ECO:0007669"/>
    <property type="project" value="TreeGrafter"/>
</dbReference>
<evidence type="ECO:0000256" key="1">
    <source>
        <dbReference type="ARBA" id="ARBA00004651"/>
    </source>
</evidence>
<keyword evidence="6 8" id="KW-1133">Transmembrane helix</keyword>
<evidence type="ECO:0000256" key="2">
    <source>
        <dbReference type="ARBA" id="ARBA00005236"/>
    </source>
</evidence>
<sequence>MIAQTSPSLPLFIGLRYIRAKRRNGFISFVSLFALGGMALGVFALIVVLSVMNGFDHELKQRLLRVVPHGFLSTSTPLHNWQALGEKIASTPELKAFAPYIEGQGLLSYAGNVKPIQIEGIDPQYESAISIVNQFMLVGDMAELKPGEYGIVMGSLIARFLGVTTGDKVSVTLPQVSVTPAGIFPRAKRFTLVGVFEAGAQVDQYLTLIHIDDAKTLFRTGGAVDGLHLKFDDIYRAPEAVQSLASRLGSGYVAKDWSQTQGSLFQAVKMEKTVVGLMLGIIIAVAAFNIVTSLIMMVAEKRGDIAVLRTLGMSRWDIIRIFMAQGIILGLGGIAIGAAFGVVTAVWLPDAMQLIESLTGFQLFDPNVYFVAYLPSQWQWQDTVLVCAMAVVVAVLATIYPAFRASQIEPAEALRYDL</sequence>
<dbReference type="RefSeq" id="WP_015820152.1">
    <property type="nucleotide sequence ID" value="NC_012997.1"/>
</dbReference>
<dbReference type="GO" id="GO:0042953">
    <property type="term" value="P:lipoprotein transport"/>
    <property type="evidence" value="ECO:0007669"/>
    <property type="project" value="InterPro"/>
</dbReference>
<dbReference type="STRING" id="377629.TERTU_1755"/>
<dbReference type="Pfam" id="PF12704">
    <property type="entry name" value="MacB_PCD"/>
    <property type="match status" value="1"/>
</dbReference>
<dbReference type="InterPro" id="IPR025857">
    <property type="entry name" value="MacB_PCD"/>
</dbReference>
<dbReference type="AlphaFoldDB" id="C5BU90"/>
<proteinExistence type="inferred from homology"/>
<feature type="transmembrane region" description="Helical" evidence="8">
    <location>
        <begin position="383"/>
        <end position="403"/>
    </location>
</feature>
<dbReference type="OrthoDB" id="9808461at2"/>
<dbReference type="InterPro" id="IPR003838">
    <property type="entry name" value="ABC3_permease_C"/>
</dbReference>
<comment type="subcellular location">
    <subcellularLocation>
        <location evidence="1">Cell membrane</location>
        <topology evidence="1">Multi-pass membrane protein</topology>
    </subcellularLocation>
</comment>
<feature type="transmembrane region" description="Helical" evidence="8">
    <location>
        <begin position="26"/>
        <end position="52"/>
    </location>
</feature>
<feature type="transmembrane region" description="Helical" evidence="8">
    <location>
        <begin position="274"/>
        <end position="298"/>
    </location>
</feature>
<evidence type="ECO:0000256" key="8">
    <source>
        <dbReference type="SAM" id="Phobius"/>
    </source>
</evidence>
<protein>
    <submittedName>
        <fullName evidence="11">Lipoprotein-releasing system, transmembrane protein, LolE</fullName>
    </submittedName>
</protein>
<feature type="transmembrane region" description="Helical" evidence="8">
    <location>
        <begin position="319"/>
        <end position="348"/>
    </location>
</feature>
<dbReference type="InterPro" id="IPR051447">
    <property type="entry name" value="Lipoprotein-release_system"/>
</dbReference>
<dbReference type="InterPro" id="IPR011925">
    <property type="entry name" value="LolCE_TM"/>
</dbReference>
<keyword evidence="3" id="KW-0813">Transport</keyword>
<dbReference type="PANTHER" id="PTHR30489">
    <property type="entry name" value="LIPOPROTEIN-RELEASING SYSTEM TRANSMEMBRANE PROTEIN LOLE"/>
    <property type="match status" value="1"/>
</dbReference>
<evidence type="ECO:0000256" key="3">
    <source>
        <dbReference type="ARBA" id="ARBA00022448"/>
    </source>
</evidence>
<reference evidence="11 12" key="1">
    <citation type="journal article" date="2009" name="PLoS ONE">
        <title>The complete genome of Teredinibacter turnerae T7901: an intracellular endosymbiont of marine wood-boring bivalves (shipworms).</title>
        <authorList>
            <person name="Yang J.C."/>
            <person name="Madupu R."/>
            <person name="Durkin A.S."/>
            <person name="Ekborg N.A."/>
            <person name="Pedamallu C.S."/>
            <person name="Hostetler J.B."/>
            <person name="Radune D."/>
            <person name="Toms B.S."/>
            <person name="Henrissat B."/>
            <person name="Coutinho P.M."/>
            <person name="Schwarz S."/>
            <person name="Field L."/>
            <person name="Trindade-Silva A.E."/>
            <person name="Soares C.A.G."/>
            <person name="Elshahawi S."/>
            <person name="Hanora A."/>
            <person name="Schmidt E.W."/>
            <person name="Haygood M.G."/>
            <person name="Posfai J."/>
            <person name="Benner J."/>
            <person name="Madinger C."/>
            <person name="Nove J."/>
            <person name="Anton B."/>
            <person name="Chaudhary K."/>
            <person name="Foster J."/>
            <person name="Holman A."/>
            <person name="Kumar S."/>
            <person name="Lessard P.A."/>
            <person name="Luyten Y.A."/>
            <person name="Slatko B."/>
            <person name="Wood N."/>
            <person name="Wu B."/>
            <person name="Teplitski M."/>
            <person name="Mougous J.D."/>
            <person name="Ward N."/>
            <person name="Eisen J.A."/>
            <person name="Badger J.H."/>
            <person name="Distel D.L."/>
        </authorList>
    </citation>
    <scope>NUCLEOTIDE SEQUENCE [LARGE SCALE GENOMIC DNA]</scope>
    <source>
        <strain evidence="12">ATCC 39867 / T7901</strain>
    </source>
</reference>
<feature type="domain" description="ABC3 transporter permease C-terminal" evidence="9">
    <location>
        <begin position="277"/>
        <end position="410"/>
    </location>
</feature>
<accession>C5BU90</accession>
<keyword evidence="12" id="KW-1185">Reference proteome</keyword>
<evidence type="ECO:0000256" key="5">
    <source>
        <dbReference type="ARBA" id="ARBA00022692"/>
    </source>
</evidence>
<keyword evidence="5 8" id="KW-0812">Transmembrane</keyword>
<dbReference type="PANTHER" id="PTHR30489:SF0">
    <property type="entry name" value="LIPOPROTEIN-RELEASING SYSTEM TRANSMEMBRANE PROTEIN LOLE"/>
    <property type="match status" value="1"/>
</dbReference>
<dbReference type="NCBIfam" id="TIGR02212">
    <property type="entry name" value="lolCE"/>
    <property type="match status" value="1"/>
</dbReference>
<dbReference type="eggNOG" id="COG4591">
    <property type="taxonomic scope" value="Bacteria"/>
</dbReference>